<reference evidence="2 3" key="1">
    <citation type="submission" date="2016-10" db="EMBL/GenBank/DDBJ databases">
        <authorList>
            <person name="de Groot N.N."/>
        </authorList>
    </citation>
    <scope>NUCLEOTIDE SEQUENCE [LARGE SCALE GENOMIC DNA]</scope>
    <source>
        <strain evidence="2 3">CGMCC 4.6533</strain>
    </source>
</reference>
<dbReference type="EMBL" id="FNDJ01000032">
    <property type="protein sequence ID" value="SDL90561.1"/>
    <property type="molecule type" value="Genomic_DNA"/>
</dbReference>
<evidence type="ECO:0000313" key="3">
    <source>
        <dbReference type="Proteomes" id="UP000199202"/>
    </source>
</evidence>
<name>A0A1G9NW13_9ACTN</name>
<accession>A0A1G9NW13</accession>
<proteinExistence type="predicted"/>
<dbReference type="AlphaFoldDB" id="A0A1G9NW13"/>
<protein>
    <submittedName>
        <fullName evidence="2">Uncharacterized protein</fullName>
    </submittedName>
</protein>
<gene>
    <name evidence="2" type="ORF">SAMN05421869_132119</name>
</gene>
<dbReference type="STRING" id="633440.SAMN05421869_132119"/>
<feature type="region of interest" description="Disordered" evidence="1">
    <location>
        <begin position="1"/>
        <end position="61"/>
    </location>
</feature>
<organism evidence="2 3">
    <name type="scientific">Nonomuraea jiangxiensis</name>
    <dbReference type="NCBI Taxonomy" id="633440"/>
    <lineage>
        <taxon>Bacteria</taxon>
        <taxon>Bacillati</taxon>
        <taxon>Actinomycetota</taxon>
        <taxon>Actinomycetes</taxon>
        <taxon>Streptosporangiales</taxon>
        <taxon>Streptosporangiaceae</taxon>
        <taxon>Nonomuraea</taxon>
    </lineage>
</organism>
<sequence length="61" mass="6135">MVSSNVKQKTGKGHSLRTASGSPNPRGRANLAQAGSAMAPAVTVKDTNAKPSPAARSSMIS</sequence>
<evidence type="ECO:0000256" key="1">
    <source>
        <dbReference type="SAM" id="MobiDB-lite"/>
    </source>
</evidence>
<dbReference type="Proteomes" id="UP000199202">
    <property type="component" value="Unassembled WGS sequence"/>
</dbReference>
<keyword evidence="3" id="KW-1185">Reference proteome</keyword>
<evidence type="ECO:0000313" key="2">
    <source>
        <dbReference type="EMBL" id="SDL90561.1"/>
    </source>
</evidence>